<gene>
    <name evidence="3" type="ORF">BGZ95_001629</name>
</gene>
<feature type="compositionally biased region" description="Gly residues" evidence="1">
    <location>
        <begin position="192"/>
        <end position="202"/>
    </location>
</feature>
<keyword evidence="2" id="KW-0732">Signal</keyword>
<feature type="region of interest" description="Disordered" evidence="1">
    <location>
        <begin position="579"/>
        <end position="600"/>
    </location>
</feature>
<feature type="compositionally biased region" description="Polar residues" evidence="1">
    <location>
        <begin position="686"/>
        <end position="698"/>
    </location>
</feature>
<evidence type="ECO:0000313" key="4">
    <source>
        <dbReference type="Proteomes" id="UP001194580"/>
    </source>
</evidence>
<comment type="caution">
    <text evidence="3">The sequence shown here is derived from an EMBL/GenBank/DDBJ whole genome shotgun (WGS) entry which is preliminary data.</text>
</comment>
<feature type="signal peptide" evidence="2">
    <location>
        <begin position="1"/>
        <end position="22"/>
    </location>
</feature>
<protein>
    <recommendedName>
        <fullName evidence="5">PH domain-containing protein</fullName>
    </recommendedName>
</protein>
<feature type="compositionally biased region" description="Low complexity" evidence="1">
    <location>
        <begin position="555"/>
        <end position="565"/>
    </location>
</feature>
<evidence type="ECO:0000256" key="2">
    <source>
        <dbReference type="SAM" id="SignalP"/>
    </source>
</evidence>
<dbReference type="Proteomes" id="UP001194580">
    <property type="component" value="Unassembled WGS sequence"/>
</dbReference>
<feature type="compositionally biased region" description="Polar residues" evidence="1">
    <location>
        <begin position="843"/>
        <end position="852"/>
    </location>
</feature>
<reference evidence="3" key="1">
    <citation type="journal article" date="2020" name="Fungal Divers.">
        <title>Resolving the Mortierellaceae phylogeny through synthesis of multi-gene phylogenetics and phylogenomics.</title>
        <authorList>
            <person name="Vandepol N."/>
            <person name="Liber J."/>
            <person name="Desiro A."/>
            <person name="Na H."/>
            <person name="Kennedy M."/>
            <person name="Barry K."/>
            <person name="Grigoriev I.V."/>
            <person name="Miller A.N."/>
            <person name="O'Donnell K."/>
            <person name="Stajich J.E."/>
            <person name="Bonito G."/>
        </authorList>
    </citation>
    <scope>NUCLEOTIDE SEQUENCE</scope>
    <source>
        <strain evidence="3">NRRL 28262</strain>
    </source>
</reference>
<feature type="chain" id="PRO_5042108917" description="PH domain-containing protein" evidence="2">
    <location>
        <begin position="23"/>
        <end position="962"/>
    </location>
</feature>
<feature type="region of interest" description="Disordered" evidence="1">
    <location>
        <begin position="828"/>
        <end position="865"/>
    </location>
</feature>
<feature type="region of interest" description="Disordered" evidence="1">
    <location>
        <begin position="534"/>
        <end position="565"/>
    </location>
</feature>
<feature type="compositionally biased region" description="Polar residues" evidence="1">
    <location>
        <begin position="102"/>
        <end position="115"/>
    </location>
</feature>
<feature type="region of interest" description="Disordered" evidence="1">
    <location>
        <begin position="766"/>
        <end position="793"/>
    </location>
</feature>
<feature type="region of interest" description="Disordered" evidence="1">
    <location>
        <begin position="175"/>
        <end position="212"/>
    </location>
</feature>
<feature type="region of interest" description="Disordered" evidence="1">
    <location>
        <begin position="686"/>
        <end position="708"/>
    </location>
</feature>
<proteinExistence type="predicted"/>
<name>A0AAD4D711_9FUNG</name>
<feature type="region of interest" description="Disordered" evidence="1">
    <location>
        <begin position="32"/>
        <end position="138"/>
    </location>
</feature>
<feature type="compositionally biased region" description="Polar residues" evidence="1">
    <location>
        <begin position="126"/>
        <end position="138"/>
    </location>
</feature>
<evidence type="ECO:0000313" key="3">
    <source>
        <dbReference type="EMBL" id="KAG0270590.1"/>
    </source>
</evidence>
<feature type="region of interest" description="Disordered" evidence="1">
    <location>
        <begin position="617"/>
        <end position="638"/>
    </location>
</feature>
<accession>A0AAD4D711</accession>
<sequence length="962" mass="102119">MIGTYFTASLALLCLFLPKFWGILKSYKVRDENDTTHSWRGKESSRERQPRPGSSGYHLADGNSAGGGVSSTSGLGGNGGGGGGGANASLTAPSAVRLASTRARTTSLEQGAQTTRSRRKSEVLSVASSSTQEKYSSNPIDLWMSSQLPRKRTGVGPLSSNKSSASSIRSGILPQPQFVRGDFRDDTSLGKSGTGGGSGGKTSRGRQLEEGGMLGQDSTHLTFQPGLDINSTQALQEFDSGNERCMESFVFLVPIRVRRGWITSILSHWSMATLILIPEAHAFLALDSADKKSTSYLMTSMAQDHSAPDPTIRVTTCHSGTLYIQFDTQSRLDVWMGLFDDEDLVALRPRSMSVSMLPTKALTSSFDQLPPQTYQPPPSSSTWRRGSSVGSSTMLLNEAAAGIGSVHVQDMDHRIGESSSSQHGSKDRTGSLGNLLSSASTLVGGVEGWKATRPIFGENDVEVSNLKHLPMATTTATAGIGGGEANGQMRSRVNMSSTTYSAHPLHNGRGGGLGGAQCHPTVYHNPFAFDGGGHEHEPTLGNPHTAPGEKPYFHNNNSNNDNSSNVKEIGNIFAAAGDTAPMADPRASRQRSNNSSTTNDIQFLRTISSMPSSIIPTLSTAASQSQQSQQPQLQQQPQTSTLYNAFPFSTTLAGDDDDEDLYDPEFGIGGNGRRRFRHRISTASSARSSMAVDNNNNEFGRPPRPPRPLGGYGTRIHQQQQQRHHTAAMIPSTTAISTAAAACAAGWSESDALAAATADPYGNFLAGYTPQPSEQSNPLASGRGGNLSSDIARGSLDRKGFSKLRQSNKSLSTGLSLLTAGGRRSLGQIFSDHSSGDIRNSKNKSFSPSAQRSPEVIPDKLMNGGSIAGSDRKVLSYSQYLEQTQAAKLAETEAAHQSQQLPPPIPVPVAALTTTVPISPPTPPPVPFQTTVSNPVALPIQAQAIVKVASPLTDRNEIMPPQ</sequence>
<feature type="compositionally biased region" description="Gly residues" evidence="1">
    <location>
        <begin position="64"/>
        <end position="86"/>
    </location>
</feature>
<organism evidence="3 4">
    <name type="scientific">Linnemannia exigua</name>
    <dbReference type="NCBI Taxonomy" id="604196"/>
    <lineage>
        <taxon>Eukaryota</taxon>
        <taxon>Fungi</taxon>
        <taxon>Fungi incertae sedis</taxon>
        <taxon>Mucoromycota</taxon>
        <taxon>Mortierellomycotina</taxon>
        <taxon>Mortierellomycetes</taxon>
        <taxon>Mortierellales</taxon>
        <taxon>Mortierellaceae</taxon>
        <taxon>Linnemannia</taxon>
    </lineage>
</organism>
<keyword evidence="4" id="KW-1185">Reference proteome</keyword>
<feature type="compositionally biased region" description="Polar residues" evidence="1">
    <location>
        <begin position="770"/>
        <end position="779"/>
    </location>
</feature>
<dbReference type="EMBL" id="JAAAIL010001334">
    <property type="protein sequence ID" value="KAG0270590.1"/>
    <property type="molecule type" value="Genomic_DNA"/>
</dbReference>
<evidence type="ECO:0008006" key="5">
    <source>
        <dbReference type="Google" id="ProtNLM"/>
    </source>
</evidence>
<evidence type="ECO:0000256" key="1">
    <source>
        <dbReference type="SAM" id="MobiDB-lite"/>
    </source>
</evidence>
<dbReference type="AlphaFoldDB" id="A0AAD4D711"/>
<feature type="region of interest" description="Disordered" evidence="1">
    <location>
        <begin position="367"/>
        <end position="388"/>
    </location>
</feature>
<feature type="compositionally biased region" description="Basic and acidic residues" evidence="1">
    <location>
        <begin position="32"/>
        <end position="50"/>
    </location>
</feature>